<reference evidence="3" key="1">
    <citation type="submission" date="2025-08" db="UniProtKB">
        <authorList>
            <consortium name="RefSeq"/>
        </authorList>
    </citation>
    <scope>IDENTIFICATION</scope>
    <source>
        <tissue evidence="3">Muscle</tissue>
    </source>
</reference>
<evidence type="ECO:0000313" key="2">
    <source>
        <dbReference type="Proteomes" id="UP000694941"/>
    </source>
</evidence>
<dbReference type="GeneID" id="111085733"/>
<protein>
    <submittedName>
        <fullName evidence="3">Uncharacterized protein LOC111085733</fullName>
    </submittedName>
</protein>
<dbReference type="Proteomes" id="UP000694941">
    <property type="component" value="Unplaced"/>
</dbReference>
<accession>A0ABM1SCP8</accession>
<keyword evidence="2" id="KW-1185">Reference proteome</keyword>
<gene>
    <name evidence="3" type="primary">LOC111085733</name>
</gene>
<proteinExistence type="predicted"/>
<evidence type="ECO:0000313" key="3">
    <source>
        <dbReference type="RefSeq" id="XP_022241403.1"/>
    </source>
</evidence>
<sequence length="139" mass="15894">MSEKTLVARRIICDHIKAVGYQNLSVDKKLLLSAASARQKYMAYLEEEKRAKAQASTQTLKRNLEDEVDVVRKRKRQIEIDVNKLLRSADTLAKQAEDRGSLTMLSKSNSLRRIAQEKQELLNGVSKKLEDKLLLIKNN</sequence>
<name>A0ABM1SCP8_LIMPO</name>
<feature type="coiled-coil region" evidence="1">
    <location>
        <begin position="34"/>
        <end position="81"/>
    </location>
</feature>
<evidence type="ECO:0000256" key="1">
    <source>
        <dbReference type="SAM" id="Coils"/>
    </source>
</evidence>
<keyword evidence="1" id="KW-0175">Coiled coil</keyword>
<organism evidence="2 3">
    <name type="scientific">Limulus polyphemus</name>
    <name type="common">Atlantic horseshoe crab</name>
    <dbReference type="NCBI Taxonomy" id="6850"/>
    <lineage>
        <taxon>Eukaryota</taxon>
        <taxon>Metazoa</taxon>
        <taxon>Ecdysozoa</taxon>
        <taxon>Arthropoda</taxon>
        <taxon>Chelicerata</taxon>
        <taxon>Merostomata</taxon>
        <taxon>Xiphosura</taxon>
        <taxon>Limulidae</taxon>
        <taxon>Limulus</taxon>
    </lineage>
</organism>
<dbReference type="RefSeq" id="XP_022241403.1">
    <property type="nucleotide sequence ID" value="XM_022385695.1"/>
</dbReference>